<organism evidence="1">
    <name type="scientific">marine sediment metagenome</name>
    <dbReference type="NCBI Taxonomy" id="412755"/>
    <lineage>
        <taxon>unclassified sequences</taxon>
        <taxon>metagenomes</taxon>
        <taxon>ecological metagenomes</taxon>
    </lineage>
</organism>
<reference evidence="1" key="1">
    <citation type="journal article" date="2015" name="Nature">
        <title>Complex archaea that bridge the gap between prokaryotes and eukaryotes.</title>
        <authorList>
            <person name="Spang A."/>
            <person name="Saw J.H."/>
            <person name="Jorgensen S.L."/>
            <person name="Zaremba-Niedzwiedzka K."/>
            <person name="Martijn J."/>
            <person name="Lind A.E."/>
            <person name="van Eijk R."/>
            <person name="Schleper C."/>
            <person name="Guy L."/>
            <person name="Ettema T.J."/>
        </authorList>
    </citation>
    <scope>NUCLEOTIDE SEQUENCE</scope>
</reference>
<gene>
    <name evidence="1" type="ORF">LCGC14_2637270</name>
</gene>
<evidence type="ECO:0000313" key="1">
    <source>
        <dbReference type="EMBL" id="KKK98984.1"/>
    </source>
</evidence>
<protein>
    <submittedName>
        <fullName evidence="1">Uncharacterized protein</fullName>
    </submittedName>
</protein>
<dbReference type="EMBL" id="LAZR01045385">
    <property type="protein sequence ID" value="KKK98984.1"/>
    <property type="molecule type" value="Genomic_DNA"/>
</dbReference>
<sequence length="72" mass="8535">MNKILKRLGNKVVVNGILHQKNSKGELVAFSIQELTMLFLIMRDLYRNELEHRTELESHFEHMRTAWAEGIR</sequence>
<accession>A0A0F9C9F2</accession>
<comment type="caution">
    <text evidence="1">The sequence shown here is derived from an EMBL/GenBank/DDBJ whole genome shotgun (WGS) entry which is preliminary data.</text>
</comment>
<dbReference type="AlphaFoldDB" id="A0A0F9C9F2"/>
<name>A0A0F9C9F2_9ZZZZ</name>
<proteinExistence type="predicted"/>